<evidence type="ECO:0000313" key="4">
    <source>
        <dbReference type="Proteomes" id="UP000737555"/>
    </source>
</evidence>
<dbReference type="Gene3D" id="1.20.58.290">
    <property type="entry name" value="Hypothetical membrane protein ta0354_69_121"/>
    <property type="match status" value="1"/>
</dbReference>
<feature type="domain" description="DUF447" evidence="2">
    <location>
        <begin position="129"/>
        <end position="181"/>
    </location>
</feature>
<feature type="domain" description="DUF447" evidence="1">
    <location>
        <begin position="9"/>
        <end position="120"/>
    </location>
</feature>
<dbReference type="AlphaFoldDB" id="A0A8T7H1R9"/>
<dbReference type="OMA" id="TVHATRY"/>
<dbReference type="Pfam" id="PF04289">
    <property type="entry name" value="DUF447_N"/>
    <property type="match status" value="1"/>
</dbReference>
<protein>
    <submittedName>
        <fullName evidence="3">DUF447 family protein</fullName>
    </submittedName>
</protein>
<sequence>MGLLAEGINEVIATTDCNAAPMGIINRSGSLHMVLFRGSHTARNIARDRWVVANFVFDPVLYVRTAFDDLPREAFVREEVDGLVVSRLRDVEAWTAFAADVERSSDEAIIVRLIPVKEEVLGLRLHPVNRGFYSIVDATVHATRYVRNRDPWLGQLIEHHAGLARKCGGPREWEALDLLEQYMSARAAE</sequence>
<dbReference type="Pfam" id="PF20766">
    <property type="entry name" value="DUF447_C"/>
    <property type="match status" value="1"/>
</dbReference>
<accession>A0A8T7H1R9</accession>
<dbReference type="InterPro" id="IPR007386">
    <property type="entry name" value="DUF447_N"/>
</dbReference>
<dbReference type="InterPro" id="IPR049288">
    <property type="entry name" value="DUF447_C"/>
</dbReference>
<dbReference type="Gene3D" id="2.30.110.10">
    <property type="entry name" value="Electron Transport, Fmn-binding Protein, Chain A"/>
    <property type="match status" value="1"/>
</dbReference>
<organism evidence="3 4">
    <name type="scientific">Methanoculleus bourgensis</name>
    <dbReference type="NCBI Taxonomy" id="83986"/>
    <lineage>
        <taxon>Archaea</taxon>
        <taxon>Methanobacteriati</taxon>
        <taxon>Methanobacteriota</taxon>
        <taxon>Stenosarchaea group</taxon>
        <taxon>Methanomicrobia</taxon>
        <taxon>Methanomicrobiales</taxon>
        <taxon>Methanomicrobiaceae</taxon>
        <taxon>Methanoculleus</taxon>
    </lineage>
</organism>
<evidence type="ECO:0000259" key="2">
    <source>
        <dbReference type="Pfam" id="PF20766"/>
    </source>
</evidence>
<name>A0A8T7H1R9_9EURY</name>
<dbReference type="RefSeq" id="WP_014866624.1">
    <property type="nucleotide sequence ID" value="NC_018227.2"/>
</dbReference>
<dbReference type="EMBL" id="JABMJE010000028">
    <property type="protein sequence ID" value="NQS77737.1"/>
    <property type="molecule type" value="Genomic_DNA"/>
</dbReference>
<comment type="caution">
    <text evidence="3">The sequence shown here is derived from an EMBL/GenBank/DDBJ whole genome shotgun (WGS) entry which is preliminary data.</text>
</comment>
<gene>
    <name evidence="3" type="ORF">HQQ74_03295</name>
</gene>
<reference evidence="3" key="1">
    <citation type="submission" date="2020-05" db="EMBL/GenBank/DDBJ databases">
        <title>The first insight into the ecology of ammonia-tolerant syntrophic propionate oxidizing bacteria.</title>
        <authorList>
            <person name="Singh A."/>
            <person name="Schnurer A."/>
            <person name="Westerholm M."/>
        </authorList>
    </citation>
    <scope>NUCLEOTIDE SEQUENCE</scope>
    <source>
        <strain evidence="3">MAG54</strain>
    </source>
</reference>
<evidence type="ECO:0000313" key="3">
    <source>
        <dbReference type="EMBL" id="NQS77737.1"/>
    </source>
</evidence>
<evidence type="ECO:0000259" key="1">
    <source>
        <dbReference type="Pfam" id="PF04289"/>
    </source>
</evidence>
<proteinExistence type="predicted"/>
<dbReference type="SUPFAM" id="SSF50475">
    <property type="entry name" value="FMN-binding split barrel"/>
    <property type="match status" value="1"/>
</dbReference>
<dbReference type="Proteomes" id="UP000737555">
    <property type="component" value="Unassembled WGS sequence"/>
</dbReference>
<dbReference type="InterPro" id="IPR012349">
    <property type="entry name" value="Split_barrel_FMN-bd"/>
</dbReference>